<feature type="transmembrane region" description="Helical" evidence="1">
    <location>
        <begin position="359"/>
        <end position="380"/>
    </location>
</feature>
<comment type="caution">
    <text evidence="2">The sequence shown here is derived from an EMBL/GenBank/DDBJ whole genome shotgun (WGS) entry which is preliminary data.</text>
</comment>
<organism evidence="2 3">
    <name type="scientific">Saccharothrix ecbatanensis</name>
    <dbReference type="NCBI Taxonomy" id="1105145"/>
    <lineage>
        <taxon>Bacteria</taxon>
        <taxon>Bacillati</taxon>
        <taxon>Actinomycetota</taxon>
        <taxon>Actinomycetes</taxon>
        <taxon>Pseudonocardiales</taxon>
        <taxon>Pseudonocardiaceae</taxon>
        <taxon>Saccharothrix</taxon>
    </lineage>
</organism>
<dbReference type="RefSeq" id="WP_184925263.1">
    <property type="nucleotide sequence ID" value="NZ_JACHMO010000001.1"/>
</dbReference>
<keyword evidence="1" id="KW-0472">Membrane</keyword>
<proteinExistence type="predicted"/>
<feature type="transmembrane region" description="Helical" evidence="1">
    <location>
        <begin position="294"/>
        <end position="315"/>
    </location>
</feature>
<sequence>MIRTAEPVSATPTRLRAAVGVAVAGALLTAVAPALGVVDASAPPAFTAWPLLALLALLPAALAALFLSRGQELTAAAALVAPAVFAVGRLLNDLQLVVGPIDASRPELLRPTSLLPPTPTAGVWLLLAGHVLLIAAGVGAMATLGAEPDVRSERASFVLPATAGIVAGIGLFTVPFTSSDALVQARGPFDSPTLPMVGGLLVTLAAPALAVLAASATTNEARKGGLLGLAAVLLTFALPPIATAVAADGIGPAVGPFLVLGAALALAWPQGAAKVGTEKDKEEVHDVELPGPRRLHVIAGALGLVAAAAAVAGATTDHLVFPAGLTAPTDYAARLLWPAAIAIAVLAAALMVKAAVRPAFIVATATVPLAAGGALDAVFAATELSAQPGAGVWFTVASVAAGAAAAGTAALAGAVERDEVGIAKAEPPLPLIAGTMIAALLAVGAFALPVLRASDYVPIGAFGLGVGSWGLLVALVAAVVAAAIALKARPDRGAALLLGAAVVTGVRALEYPLTAARAAGAVPGPGLWLAAAATAAFLISAALRTAR</sequence>
<feature type="transmembrane region" description="Helical" evidence="1">
    <location>
        <begin position="392"/>
        <end position="415"/>
    </location>
</feature>
<dbReference type="EMBL" id="JACHMO010000001">
    <property type="protein sequence ID" value="MBB5806101.1"/>
    <property type="molecule type" value="Genomic_DNA"/>
</dbReference>
<accession>A0A7W9HPZ3</accession>
<feature type="transmembrane region" description="Helical" evidence="1">
    <location>
        <begin position="253"/>
        <end position="273"/>
    </location>
</feature>
<feature type="transmembrane region" description="Helical" evidence="1">
    <location>
        <begin position="46"/>
        <end position="66"/>
    </location>
</feature>
<feature type="transmembrane region" description="Helical" evidence="1">
    <location>
        <begin position="73"/>
        <end position="91"/>
    </location>
</feature>
<feature type="transmembrane region" description="Helical" evidence="1">
    <location>
        <begin position="525"/>
        <end position="543"/>
    </location>
</feature>
<feature type="transmembrane region" description="Helical" evidence="1">
    <location>
        <begin position="226"/>
        <end position="247"/>
    </location>
</feature>
<dbReference type="AlphaFoldDB" id="A0A7W9HPZ3"/>
<feature type="transmembrane region" description="Helical" evidence="1">
    <location>
        <begin position="335"/>
        <end position="352"/>
    </location>
</feature>
<keyword evidence="3" id="KW-1185">Reference proteome</keyword>
<reference evidence="2 3" key="1">
    <citation type="submission" date="2020-08" db="EMBL/GenBank/DDBJ databases">
        <title>Sequencing the genomes of 1000 actinobacteria strains.</title>
        <authorList>
            <person name="Klenk H.-P."/>
        </authorList>
    </citation>
    <scope>NUCLEOTIDE SEQUENCE [LARGE SCALE GENOMIC DNA]</scope>
    <source>
        <strain evidence="2 3">DSM 45486</strain>
    </source>
</reference>
<feature type="transmembrane region" description="Helical" evidence="1">
    <location>
        <begin position="196"/>
        <end position="214"/>
    </location>
</feature>
<evidence type="ECO:0000313" key="3">
    <source>
        <dbReference type="Proteomes" id="UP000552097"/>
    </source>
</evidence>
<gene>
    <name evidence="2" type="ORF">F4560_005869</name>
</gene>
<evidence type="ECO:0000313" key="2">
    <source>
        <dbReference type="EMBL" id="MBB5806101.1"/>
    </source>
</evidence>
<feature type="transmembrane region" description="Helical" evidence="1">
    <location>
        <begin position="121"/>
        <end position="145"/>
    </location>
</feature>
<feature type="transmembrane region" description="Helical" evidence="1">
    <location>
        <begin position="459"/>
        <end position="486"/>
    </location>
</feature>
<feature type="transmembrane region" description="Helical" evidence="1">
    <location>
        <begin position="157"/>
        <end position="176"/>
    </location>
</feature>
<dbReference type="Proteomes" id="UP000552097">
    <property type="component" value="Unassembled WGS sequence"/>
</dbReference>
<evidence type="ECO:0000256" key="1">
    <source>
        <dbReference type="SAM" id="Phobius"/>
    </source>
</evidence>
<feature type="transmembrane region" description="Helical" evidence="1">
    <location>
        <begin position="493"/>
        <end position="513"/>
    </location>
</feature>
<keyword evidence="1" id="KW-1133">Transmembrane helix</keyword>
<feature type="transmembrane region" description="Helical" evidence="1">
    <location>
        <begin position="427"/>
        <end position="447"/>
    </location>
</feature>
<name>A0A7W9HPZ3_9PSEU</name>
<protein>
    <submittedName>
        <fullName evidence="2">Uncharacterized protein</fullName>
    </submittedName>
</protein>
<keyword evidence="1" id="KW-0812">Transmembrane</keyword>